<feature type="region of interest" description="Disordered" evidence="1">
    <location>
        <begin position="1"/>
        <end position="56"/>
    </location>
</feature>
<feature type="compositionally biased region" description="Polar residues" evidence="1">
    <location>
        <begin position="9"/>
        <end position="18"/>
    </location>
</feature>
<sequence>MWEVGSWNDGRSASQLKESATEDSMRDMSSGDKISPLISRPWPSSPLNKRNSTARGARCRALPAEQSPTLDPAASFHHIASNVREQPRCSNIMQGSKTTQSTLPSDGGRGTGYSIVPIDLPSAFDSNYGFDNRPDELVLPEPPHAAGCRLPLNFSARRVLITGYGQAETYCDNGASVVPKLKRTRSVTWLSFFSSSYFGRKLHC</sequence>
<evidence type="ECO:0000256" key="1">
    <source>
        <dbReference type="SAM" id="MobiDB-lite"/>
    </source>
</evidence>
<evidence type="ECO:0000313" key="3">
    <source>
        <dbReference type="Proteomes" id="UP001152622"/>
    </source>
</evidence>
<dbReference type="Proteomes" id="UP001152622">
    <property type="component" value="Chromosome 4"/>
</dbReference>
<comment type="caution">
    <text evidence="2">The sequence shown here is derived from an EMBL/GenBank/DDBJ whole genome shotgun (WGS) entry which is preliminary data.</text>
</comment>
<dbReference type="EMBL" id="JAINUF010000004">
    <property type="protein sequence ID" value="KAJ8365854.1"/>
    <property type="molecule type" value="Genomic_DNA"/>
</dbReference>
<accession>A0A9Q1J3U8</accession>
<reference evidence="2" key="1">
    <citation type="journal article" date="2023" name="Science">
        <title>Genome structures resolve the early diversification of teleost fishes.</title>
        <authorList>
            <person name="Parey E."/>
            <person name="Louis A."/>
            <person name="Montfort J."/>
            <person name="Bouchez O."/>
            <person name="Roques C."/>
            <person name="Iampietro C."/>
            <person name="Lluch J."/>
            <person name="Castinel A."/>
            <person name="Donnadieu C."/>
            <person name="Desvignes T."/>
            <person name="Floi Bucao C."/>
            <person name="Jouanno E."/>
            <person name="Wen M."/>
            <person name="Mejri S."/>
            <person name="Dirks R."/>
            <person name="Jansen H."/>
            <person name="Henkel C."/>
            <person name="Chen W.J."/>
            <person name="Zahm M."/>
            <person name="Cabau C."/>
            <person name="Klopp C."/>
            <person name="Thompson A.W."/>
            <person name="Robinson-Rechavi M."/>
            <person name="Braasch I."/>
            <person name="Lecointre G."/>
            <person name="Bobe J."/>
            <person name="Postlethwait J.H."/>
            <person name="Berthelot C."/>
            <person name="Roest Crollius H."/>
            <person name="Guiguen Y."/>
        </authorList>
    </citation>
    <scope>NUCLEOTIDE SEQUENCE</scope>
    <source>
        <strain evidence="2">WJC10195</strain>
    </source>
</reference>
<evidence type="ECO:0000313" key="2">
    <source>
        <dbReference type="EMBL" id="KAJ8365854.1"/>
    </source>
</evidence>
<proteinExistence type="predicted"/>
<protein>
    <submittedName>
        <fullName evidence="2">Uncharacterized protein</fullName>
    </submittedName>
</protein>
<organism evidence="2 3">
    <name type="scientific">Synaphobranchus kaupii</name>
    <name type="common">Kaup's arrowtooth eel</name>
    <dbReference type="NCBI Taxonomy" id="118154"/>
    <lineage>
        <taxon>Eukaryota</taxon>
        <taxon>Metazoa</taxon>
        <taxon>Chordata</taxon>
        <taxon>Craniata</taxon>
        <taxon>Vertebrata</taxon>
        <taxon>Euteleostomi</taxon>
        <taxon>Actinopterygii</taxon>
        <taxon>Neopterygii</taxon>
        <taxon>Teleostei</taxon>
        <taxon>Anguilliformes</taxon>
        <taxon>Synaphobranchidae</taxon>
        <taxon>Synaphobranchus</taxon>
    </lineage>
</organism>
<name>A0A9Q1J3U8_SYNKA</name>
<feature type="compositionally biased region" description="Basic and acidic residues" evidence="1">
    <location>
        <begin position="19"/>
        <end position="30"/>
    </location>
</feature>
<feature type="compositionally biased region" description="Polar residues" evidence="1">
    <location>
        <begin position="45"/>
        <end position="54"/>
    </location>
</feature>
<keyword evidence="3" id="KW-1185">Reference proteome</keyword>
<gene>
    <name evidence="2" type="ORF">SKAU_G00146850</name>
</gene>
<dbReference type="AlphaFoldDB" id="A0A9Q1J3U8"/>